<dbReference type="EMBL" id="CP062803">
    <property type="protein sequence ID" value="QOT76832.1"/>
    <property type="molecule type" value="Genomic_DNA"/>
</dbReference>
<feature type="binding site" evidence="18">
    <location>
        <position position="164"/>
    </location>
    <ligand>
        <name>UDP-N-acetyl-alpha-D-glucosamine</name>
        <dbReference type="ChEBI" id="CHEBI:57705"/>
    </ligand>
</feature>
<keyword evidence="8 18" id="KW-0677">Repeat</keyword>
<dbReference type="GO" id="GO:0071555">
    <property type="term" value="P:cell wall organization"/>
    <property type="evidence" value="ECO:0007669"/>
    <property type="project" value="UniProtKB-KW"/>
</dbReference>
<keyword evidence="13 18" id="KW-0012">Acyltransferase</keyword>
<keyword evidence="12 18" id="KW-0511">Multifunctional enzyme</keyword>
<evidence type="ECO:0000259" key="20">
    <source>
        <dbReference type="Pfam" id="PF25087"/>
    </source>
</evidence>
<comment type="similarity">
    <text evidence="3 18">In the N-terminal section; belongs to the N-acetylglucosamine-1-phosphate uridyltransferase family.</text>
</comment>
<evidence type="ECO:0000259" key="19">
    <source>
        <dbReference type="Pfam" id="PF12804"/>
    </source>
</evidence>
<dbReference type="SUPFAM" id="SSF51161">
    <property type="entry name" value="Trimeric LpxA-like enzymes"/>
    <property type="match status" value="1"/>
</dbReference>
<evidence type="ECO:0000256" key="13">
    <source>
        <dbReference type="ARBA" id="ARBA00023315"/>
    </source>
</evidence>
<proteinExistence type="inferred from homology"/>
<comment type="pathway">
    <text evidence="18">Nucleotide-sugar biosynthesis; UDP-N-acetyl-alpha-D-glucosamine biosynthesis; UDP-N-acetyl-alpha-D-glucosamine from N-acetyl-alpha-D-glucosamine 1-phosphate: step 1/1.</text>
</comment>
<feature type="binding site" evidence="18">
    <location>
        <position position="375"/>
    </location>
    <ligand>
        <name>acetyl-CoA</name>
        <dbReference type="ChEBI" id="CHEBI:57288"/>
    </ligand>
</feature>
<feature type="binding site" evidence="18">
    <location>
        <position position="372"/>
    </location>
    <ligand>
        <name>UDP-N-acetyl-alpha-D-glucosamine</name>
        <dbReference type="ChEBI" id="CHEBI:57705"/>
    </ligand>
</feature>
<feature type="binding site" evidence="18">
    <location>
        <position position="435"/>
    </location>
    <ligand>
        <name>acetyl-CoA</name>
        <dbReference type="ChEBI" id="CHEBI:57288"/>
    </ligand>
</feature>
<evidence type="ECO:0000313" key="21">
    <source>
        <dbReference type="EMBL" id="QOT76832.1"/>
    </source>
</evidence>
<dbReference type="UniPathway" id="UPA00973"/>
<dbReference type="GO" id="GO:0019134">
    <property type="term" value="F:glucosamine-1-phosphate N-acetyltransferase activity"/>
    <property type="evidence" value="ECO:0007669"/>
    <property type="project" value="UniProtKB-UniRule"/>
</dbReference>
<dbReference type="GO" id="GO:0009252">
    <property type="term" value="P:peptidoglycan biosynthetic process"/>
    <property type="evidence" value="ECO:0007669"/>
    <property type="project" value="UniProtKB-UniRule"/>
</dbReference>
<feature type="domain" description="MobA-like NTP transferase" evidence="19">
    <location>
        <begin position="4"/>
        <end position="130"/>
    </location>
</feature>
<dbReference type="Gene3D" id="2.160.10.10">
    <property type="entry name" value="Hexapeptide repeat proteins"/>
    <property type="match status" value="1"/>
</dbReference>
<evidence type="ECO:0000256" key="11">
    <source>
        <dbReference type="ARBA" id="ARBA00022984"/>
    </source>
</evidence>
<evidence type="ECO:0000313" key="22">
    <source>
        <dbReference type="Proteomes" id="UP000397656"/>
    </source>
</evidence>
<feature type="binding site" evidence="18">
    <location>
        <position position="222"/>
    </location>
    <ligand>
        <name>Mg(2+)</name>
        <dbReference type="ChEBI" id="CHEBI:18420"/>
    </ligand>
</feature>
<dbReference type="EC" id="2.7.7.23" evidence="18"/>
<evidence type="ECO:0000256" key="6">
    <source>
        <dbReference type="ARBA" id="ARBA00022695"/>
    </source>
</evidence>
<evidence type="ECO:0000256" key="5">
    <source>
        <dbReference type="ARBA" id="ARBA00022679"/>
    </source>
</evidence>
<feature type="binding site" evidence="18">
    <location>
        <position position="20"/>
    </location>
    <ligand>
        <name>UDP-N-acetyl-alpha-D-glucosamine</name>
        <dbReference type="ChEBI" id="CHEBI:57705"/>
    </ligand>
</feature>
<comment type="subcellular location">
    <subcellularLocation>
        <location evidence="1 18">Cytoplasm</location>
    </subcellularLocation>
</comment>
<evidence type="ECO:0000256" key="4">
    <source>
        <dbReference type="ARBA" id="ARBA00022490"/>
    </source>
</evidence>
<dbReference type="Proteomes" id="UP000397656">
    <property type="component" value="Chromosome 1"/>
</dbReference>
<feature type="binding site" evidence="18">
    <location>
        <position position="346"/>
    </location>
    <ligand>
        <name>UDP-N-acetyl-alpha-D-glucosamine</name>
        <dbReference type="ChEBI" id="CHEBI:57705"/>
    </ligand>
</feature>
<evidence type="ECO:0000256" key="7">
    <source>
        <dbReference type="ARBA" id="ARBA00022723"/>
    </source>
</evidence>
<dbReference type="GO" id="GO:0003977">
    <property type="term" value="F:UDP-N-acetylglucosamine diphosphorylase activity"/>
    <property type="evidence" value="ECO:0007669"/>
    <property type="project" value="UniProtKB-UniRule"/>
</dbReference>
<keyword evidence="9 18" id="KW-0460">Magnesium</keyword>
<feature type="binding site" evidence="18">
    <location>
        <begin position="6"/>
        <end position="9"/>
    </location>
    <ligand>
        <name>UDP-N-acetyl-alpha-D-glucosamine</name>
        <dbReference type="ChEBI" id="CHEBI:57705"/>
    </ligand>
</feature>
<comment type="catalytic activity">
    <reaction evidence="15 18">
        <text>alpha-D-glucosamine 1-phosphate + acetyl-CoA = N-acetyl-alpha-D-glucosamine 1-phosphate + CoA + H(+)</text>
        <dbReference type="Rhea" id="RHEA:13725"/>
        <dbReference type="ChEBI" id="CHEBI:15378"/>
        <dbReference type="ChEBI" id="CHEBI:57287"/>
        <dbReference type="ChEBI" id="CHEBI:57288"/>
        <dbReference type="ChEBI" id="CHEBI:57776"/>
        <dbReference type="ChEBI" id="CHEBI:58516"/>
        <dbReference type="EC" id="2.3.1.157"/>
    </reaction>
</comment>
<dbReference type="Pfam" id="PF12804">
    <property type="entry name" value="NTP_transf_3"/>
    <property type="match status" value="1"/>
</dbReference>
<keyword evidence="10 18" id="KW-0133">Cell shape</keyword>
<dbReference type="EC" id="2.3.1.157" evidence="18"/>
<evidence type="ECO:0000256" key="15">
    <source>
        <dbReference type="ARBA" id="ARBA00048247"/>
    </source>
</evidence>
<comment type="similarity">
    <text evidence="2 18">In the C-terminal section; belongs to the transferase hexapeptide repeat family.</text>
</comment>
<evidence type="ECO:0000256" key="18">
    <source>
        <dbReference type="HAMAP-Rule" id="MF_01631"/>
    </source>
</evidence>
<feature type="region of interest" description="Pyrophosphorylase" evidence="18">
    <location>
        <begin position="1"/>
        <end position="224"/>
    </location>
</feature>
<dbReference type="GeneID" id="98399580"/>
<dbReference type="GO" id="GO:0000902">
    <property type="term" value="P:cell morphogenesis"/>
    <property type="evidence" value="ECO:0007669"/>
    <property type="project" value="UniProtKB-UniRule"/>
</dbReference>
<keyword evidence="4 18" id="KW-0963">Cytoplasm</keyword>
<feature type="binding site" evidence="18">
    <location>
        <begin position="98"/>
        <end position="100"/>
    </location>
    <ligand>
        <name>UDP-N-acetyl-alpha-D-glucosamine</name>
        <dbReference type="ChEBI" id="CHEBI:57705"/>
    </ligand>
</feature>
<name>A0A643FL79_9BURK</name>
<feature type="binding site" evidence="18">
    <location>
        <position position="71"/>
    </location>
    <ligand>
        <name>UDP-N-acetyl-alpha-D-glucosamine</name>
        <dbReference type="ChEBI" id="CHEBI:57705"/>
    </ligand>
</feature>
<comment type="cofactor">
    <cofactor evidence="18">
        <name>Mg(2+)</name>
        <dbReference type="ChEBI" id="CHEBI:18420"/>
    </cofactor>
    <text evidence="18">Binds 1 Mg(2+) ion per subunit.</text>
</comment>
<dbReference type="GO" id="GO:0016020">
    <property type="term" value="C:membrane"/>
    <property type="evidence" value="ECO:0007669"/>
    <property type="project" value="GOC"/>
</dbReference>
<evidence type="ECO:0000256" key="14">
    <source>
        <dbReference type="ARBA" id="ARBA00023316"/>
    </source>
</evidence>
<dbReference type="CDD" id="cd02540">
    <property type="entry name" value="GT2_GlmU_N_bac"/>
    <property type="match status" value="1"/>
</dbReference>
<feature type="binding site" evidence="18">
    <location>
        <position position="400"/>
    </location>
    <ligand>
        <name>acetyl-CoA</name>
        <dbReference type="ChEBI" id="CHEBI:57288"/>
    </ligand>
</feature>
<feature type="active site" description="Proton acceptor" evidence="18">
    <location>
        <position position="358"/>
    </location>
</feature>
<comment type="catalytic activity">
    <reaction evidence="16 18">
        <text>N-acetyl-alpha-D-glucosamine 1-phosphate + UTP + H(+) = UDP-N-acetyl-alpha-D-glucosamine + diphosphate</text>
        <dbReference type="Rhea" id="RHEA:13509"/>
        <dbReference type="ChEBI" id="CHEBI:15378"/>
        <dbReference type="ChEBI" id="CHEBI:33019"/>
        <dbReference type="ChEBI" id="CHEBI:46398"/>
        <dbReference type="ChEBI" id="CHEBI:57705"/>
        <dbReference type="ChEBI" id="CHEBI:57776"/>
        <dbReference type="EC" id="2.7.7.23"/>
    </reaction>
</comment>
<comment type="pathway">
    <text evidence="18">Nucleotide-sugar biosynthesis; UDP-N-acetyl-alpha-D-glucosamine biosynthesis; N-acetyl-alpha-D-glucosamine 1-phosphate from alpha-D-glucosamine 6-phosphate (route II): step 2/2.</text>
</comment>
<keyword evidence="6 18" id="KW-0548">Nucleotidyltransferase</keyword>
<dbReference type="GO" id="GO:0008360">
    <property type="term" value="P:regulation of cell shape"/>
    <property type="evidence" value="ECO:0007669"/>
    <property type="project" value="UniProtKB-KW"/>
</dbReference>
<organism evidence="21 22">
    <name type="scientific">Cupriavidus basilensis</name>
    <dbReference type="NCBI Taxonomy" id="68895"/>
    <lineage>
        <taxon>Bacteria</taxon>
        <taxon>Pseudomonadati</taxon>
        <taxon>Pseudomonadota</taxon>
        <taxon>Betaproteobacteria</taxon>
        <taxon>Burkholderiales</taxon>
        <taxon>Burkholderiaceae</taxon>
        <taxon>Cupriavidus</taxon>
    </lineage>
</organism>
<dbReference type="InterPro" id="IPR011004">
    <property type="entry name" value="Trimer_LpxA-like_sf"/>
</dbReference>
<dbReference type="SUPFAM" id="SSF53448">
    <property type="entry name" value="Nucleotide-diphospho-sugar transferases"/>
    <property type="match status" value="1"/>
</dbReference>
<evidence type="ECO:0000256" key="10">
    <source>
        <dbReference type="ARBA" id="ARBA00022960"/>
    </source>
</evidence>
<protein>
    <recommendedName>
        <fullName evidence="18">Bifunctional protein GlmU</fullName>
    </recommendedName>
    <domain>
        <recommendedName>
            <fullName evidence="18">UDP-N-acetylglucosamine pyrophosphorylase</fullName>
            <ecNumber evidence="18">2.7.7.23</ecNumber>
        </recommendedName>
        <alternativeName>
            <fullName evidence="18">N-acetylglucosamine-1-phosphate uridyltransferase</fullName>
        </alternativeName>
    </domain>
    <domain>
        <recommendedName>
            <fullName evidence="18">Glucosamine-1-phosphate N-acetyltransferase</fullName>
            <ecNumber evidence="18">2.3.1.157</ecNumber>
        </recommendedName>
    </domain>
</protein>
<dbReference type="GO" id="GO:0006048">
    <property type="term" value="P:UDP-N-acetylglucosamine biosynthetic process"/>
    <property type="evidence" value="ECO:0007669"/>
    <property type="project" value="UniProtKB-UniPathway"/>
</dbReference>
<feature type="binding site" evidence="18">
    <location>
        <position position="100"/>
    </location>
    <ligand>
        <name>Mg(2+)</name>
        <dbReference type="ChEBI" id="CHEBI:18420"/>
    </ligand>
</feature>
<evidence type="ECO:0000256" key="1">
    <source>
        <dbReference type="ARBA" id="ARBA00004496"/>
    </source>
</evidence>
<sequence>MNIVILAAGMGKRMNSALPKVLHPLAGRPLLAHVIETARKLLPTRLVVVVGHGADRVREAVGAPDVAFALQAEQLGTGHAVAQALPLLDDSQPTLVLYGDVPLTEAATLQRLVAAARSERFGILTVEMDDPTGYGRIVREAGKIVRIVEQKDASEPQRAIREINTGIILAPTGPLRRWLSTLRNDNAQGEYYLTDAVERAVADGMEVVSAQPDALWETLGVNSKVQLAELERIHQRNLAQRLLEAGVTLLDPARIDIRGELTCGRDVTIDVNCVFEGRVHLEDGAHIGANCVLRNSTVGAGARVQPFCHFEDASVGAAGRIGPYARLRPGTVLGEDVHIGNFVEVKNSQIAAHSKANHLAYVGDATVGSRVNIGAGTITCNYDGANKYRTVIEDDVFIGSDTQLVAPVTVRRGATIGAGTTLTKEAAADKLTLSRSKQMTLDAWQRPVKQAKK</sequence>
<dbReference type="NCBIfam" id="TIGR01173">
    <property type="entry name" value="glmU"/>
    <property type="match status" value="1"/>
</dbReference>
<dbReference type="GO" id="GO:0009245">
    <property type="term" value="P:lipid A biosynthetic process"/>
    <property type="evidence" value="ECO:0007669"/>
    <property type="project" value="UniProtKB-UniRule"/>
</dbReference>
<dbReference type="InterPro" id="IPR029044">
    <property type="entry name" value="Nucleotide-diphossugar_trans"/>
</dbReference>
<reference evidence="21 22" key="1">
    <citation type="submission" date="2020-10" db="EMBL/GenBank/DDBJ databases">
        <title>Complete genome sequence of Cupriavidus basilensis CCUG 49340T.</title>
        <authorList>
            <person name="Salva-Serra F."/>
            <person name="Donoso R.A."/>
            <person name="Cho K.H."/>
            <person name="Yoo J.A."/>
            <person name="Lee K."/>
            <person name="Yoon S.-H."/>
            <person name="Perez-Pantoja D."/>
            <person name="Moore E.R.B."/>
        </authorList>
    </citation>
    <scope>NUCLEOTIDE SEQUENCE [LARGE SCALE GENOMIC DNA]</scope>
    <source>
        <strain evidence="22">CCUG 49340</strain>
    </source>
</reference>
<dbReference type="GO" id="GO:0000287">
    <property type="term" value="F:magnesium ion binding"/>
    <property type="evidence" value="ECO:0007669"/>
    <property type="project" value="UniProtKB-UniRule"/>
</dbReference>
<dbReference type="RefSeq" id="WP_150992017.1">
    <property type="nucleotide sequence ID" value="NZ_CP062803.1"/>
</dbReference>
<dbReference type="InterPro" id="IPR056729">
    <property type="entry name" value="GMPPB_C"/>
</dbReference>
<dbReference type="Pfam" id="PF00132">
    <property type="entry name" value="Hexapep"/>
    <property type="match status" value="1"/>
</dbReference>
<comment type="pathway">
    <text evidence="18">Bacterial outer membrane biogenesis; LPS lipid A biosynthesis.</text>
</comment>
<keyword evidence="5 18" id="KW-0808">Transferase</keyword>
<feature type="binding site" evidence="18">
    <location>
        <position position="149"/>
    </location>
    <ligand>
        <name>UDP-N-acetyl-alpha-D-glucosamine</name>
        <dbReference type="ChEBI" id="CHEBI:57705"/>
    </ligand>
</feature>
<comment type="subunit">
    <text evidence="18">Homotrimer.</text>
</comment>
<accession>A0A643FL79</accession>
<dbReference type="UniPathway" id="UPA00113">
    <property type="reaction ID" value="UER00532"/>
</dbReference>
<dbReference type="PANTHER" id="PTHR43584">
    <property type="entry name" value="NUCLEOTIDYL TRANSFERASE"/>
    <property type="match status" value="1"/>
</dbReference>
<feature type="region of interest" description="N-acetyltransferase" evidence="18">
    <location>
        <begin position="246"/>
        <end position="453"/>
    </location>
</feature>
<dbReference type="Gene3D" id="3.90.550.10">
    <property type="entry name" value="Spore Coat Polysaccharide Biosynthesis Protein SpsA, Chain A"/>
    <property type="match status" value="1"/>
</dbReference>
<dbReference type="HAMAP" id="MF_01631">
    <property type="entry name" value="GlmU"/>
    <property type="match status" value="1"/>
</dbReference>
<evidence type="ECO:0000256" key="16">
    <source>
        <dbReference type="ARBA" id="ARBA00048493"/>
    </source>
</evidence>
<feature type="region of interest" description="Linker" evidence="18">
    <location>
        <begin position="225"/>
        <end position="245"/>
    </location>
</feature>
<evidence type="ECO:0000256" key="2">
    <source>
        <dbReference type="ARBA" id="ARBA00007707"/>
    </source>
</evidence>
<evidence type="ECO:0000256" key="12">
    <source>
        <dbReference type="ARBA" id="ARBA00023268"/>
    </source>
</evidence>
<feature type="binding site" evidence="18">
    <location>
        <position position="135"/>
    </location>
    <ligand>
        <name>UDP-N-acetyl-alpha-D-glucosamine</name>
        <dbReference type="ChEBI" id="CHEBI:57705"/>
    </ligand>
</feature>
<gene>
    <name evidence="18 21" type="primary">glmU</name>
    <name evidence="21" type="ORF">F7R26_001630</name>
</gene>
<feature type="binding site" evidence="18">
    <location>
        <position position="328"/>
    </location>
    <ligand>
        <name>UDP-N-acetyl-alpha-D-glucosamine</name>
        <dbReference type="ChEBI" id="CHEBI:57705"/>
    </ligand>
</feature>
<evidence type="ECO:0000256" key="9">
    <source>
        <dbReference type="ARBA" id="ARBA00022842"/>
    </source>
</evidence>
<keyword evidence="11 18" id="KW-0573">Peptidoglycan synthesis</keyword>
<dbReference type="Pfam" id="PF25087">
    <property type="entry name" value="GMPPB_C"/>
    <property type="match status" value="1"/>
</dbReference>
<feature type="binding site" evidence="18">
    <location>
        <position position="222"/>
    </location>
    <ligand>
        <name>UDP-N-acetyl-alpha-D-glucosamine</name>
        <dbReference type="ChEBI" id="CHEBI:57705"/>
    </ligand>
</feature>
<feature type="binding site" evidence="18">
    <location>
        <position position="361"/>
    </location>
    <ligand>
        <name>UDP-N-acetyl-alpha-D-glucosamine</name>
        <dbReference type="ChEBI" id="CHEBI:57705"/>
    </ligand>
</feature>
<dbReference type="GO" id="GO:0005737">
    <property type="term" value="C:cytoplasm"/>
    <property type="evidence" value="ECO:0007669"/>
    <property type="project" value="UniProtKB-SubCell"/>
</dbReference>
<dbReference type="InterPro" id="IPR005882">
    <property type="entry name" value="Bifunctional_GlmU"/>
</dbReference>
<dbReference type="CDD" id="cd03353">
    <property type="entry name" value="LbH_GlmU_C"/>
    <property type="match status" value="1"/>
</dbReference>
<keyword evidence="14 18" id="KW-0961">Cell wall biogenesis/degradation</keyword>
<feature type="binding site" evidence="18">
    <location>
        <begin position="381"/>
        <end position="382"/>
    </location>
    <ligand>
        <name>acetyl-CoA</name>
        <dbReference type="ChEBI" id="CHEBI:57288"/>
    </ligand>
</feature>
<dbReference type="InterPro" id="IPR038009">
    <property type="entry name" value="GlmU_C_LbH"/>
</dbReference>
<feature type="binding site" evidence="18">
    <location>
        <position position="418"/>
    </location>
    <ligand>
        <name>acetyl-CoA</name>
        <dbReference type="ChEBI" id="CHEBI:57288"/>
    </ligand>
</feature>
<feature type="binding site" evidence="18">
    <location>
        <begin position="76"/>
        <end position="77"/>
    </location>
    <ligand>
        <name>UDP-N-acetyl-alpha-D-glucosamine</name>
        <dbReference type="ChEBI" id="CHEBI:57705"/>
    </ligand>
</feature>
<dbReference type="InterPro" id="IPR050065">
    <property type="entry name" value="GlmU-like"/>
</dbReference>
<dbReference type="AlphaFoldDB" id="A0A643FL79"/>
<dbReference type="InterPro" id="IPR025877">
    <property type="entry name" value="MobA-like_NTP_Trfase"/>
</dbReference>
<dbReference type="PANTHER" id="PTHR43584:SF3">
    <property type="entry name" value="BIFUNCTIONAL PROTEIN GLMU"/>
    <property type="match status" value="1"/>
</dbReference>
<evidence type="ECO:0000256" key="17">
    <source>
        <dbReference type="ARBA" id="ARBA00049628"/>
    </source>
</evidence>
<evidence type="ECO:0000256" key="3">
    <source>
        <dbReference type="ARBA" id="ARBA00007947"/>
    </source>
</evidence>
<evidence type="ECO:0000256" key="8">
    <source>
        <dbReference type="ARBA" id="ARBA00022737"/>
    </source>
</evidence>
<feature type="domain" description="Mannose-1-phosphate guanyltransferase C-terminal" evidence="20">
    <location>
        <begin position="259"/>
        <end position="355"/>
    </location>
</feature>
<dbReference type="InterPro" id="IPR001451">
    <property type="entry name" value="Hexapep"/>
</dbReference>
<comment type="function">
    <text evidence="17 18">Catalyzes the last two sequential reactions in the de novo biosynthetic pathway for UDP-N-acetylglucosamine (UDP-GlcNAc). The C-terminal domain catalyzes the transfer of acetyl group from acetyl coenzyme A to glucosamine-1-phosphate (GlcN-1-P) to produce N-acetylglucosamine-1-phosphate (GlcNAc-1-P), which is converted into UDP-GlcNAc by the transfer of uridine 5-monophosphate (from uridine 5-triphosphate), a reaction catalyzed by the N-terminal domain.</text>
</comment>
<keyword evidence="7 18" id="KW-0479">Metal-binding</keyword>